<dbReference type="EMBL" id="JABFAC010000010">
    <property type="protein sequence ID" value="MBA0627151.1"/>
    <property type="molecule type" value="Genomic_DNA"/>
</dbReference>
<dbReference type="CDD" id="cd06222">
    <property type="entry name" value="RNase_H_like"/>
    <property type="match status" value="1"/>
</dbReference>
<evidence type="ECO:0000313" key="2">
    <source>
        <dbReference type="Proteomes" id="UP000593561"/>
    </source>
</evidence>
<keyword evidence="2" id="KW-1185">Reference proteome</keyword>
<evidence type="ECO:0000313" key="1">
    <source>
        <dbReference type="EMBL" id="MBA0627151.1"/>
    </source>
</evidence>
<accession>A0A7J8SM44</accession>
<gene>
    <name evidence="1" type="ORF">Godav_004699</name>
</gene>
<protein>
    <recommendedName>
        <fullName evidence="3">RNase H type-1 domain-containing protein</fullName>
    </recommendedName>
</protein>
<dbReference type="AlphaFoldDB" id="A0A7J8SM44"/>
<proteinExistence type="predicted"/>
<sequence length="115" mass="13250">MNTARCPRCDADAETLLHVLRGCKITKRDLLRTILRNWMTWKESHLCEEKQWNSGRAQKMISIPSPFATEAVACTMAMKLCLDLGLRRLKVERDSFTVCTFMHVWRSANGVAHQL</sequence>
<comment type="caution">
    <text evidence="1">The sequence shown here is derived from an EMBL/GenBank/DDBJ whole genome shotgun (WGS) entry which is preliminary data.</text>
</comment>
<dbReference type="Proteomes" id="UP000593561">
    <property type="component" value="Unassembled WGS sequence"/>
</dbReference>
<reference evidence="1 2" key="1">
    <citation type="journal article" date="2019" name="Genome Biol. Evol.">
        <title>Insights into the evolution of the New World diploid cottons (Gossypium, subgenus Houzingenia) based on genome sequencing.</title>
        <authorList>
            <person name="Grover C.E."/>
            <person name="Arick M.A. 2nd"/>
            <person name="Thrash A."/>
            <person name="Conover J.L."/>
            <person name="Sanders W.S."/>
            <person name="Peterson D.G."/>
            <person name="Frelichowski J.E."/>
            <person name="Scheffler J.A."/>
            <person name="Scheffler B.E."/>
            <person name="Wendel J.F."/>
        </authorList>
    </citation>
    <scope>NUCLEOTIDE SEQUENCE [LARGE SCALE GENOMIC DNA]</scope>
    <source>
        <strain evidence="1">27</strain>
        <tissue evidence="1">Leaf</tissue>
    </source>
</reference>
<feature type="non-terminal residue" evidence="1">
    <location>
        <position position="115"/>
    </location>
</feature>
<name>A0A7J8SM44_GOSDV</name>
<dbReference type="InterPro" id="IPR044730">
    <property type="entry name" value="RNase_H-like_dom_plant"/>
</dbReference>
<evidence type="ECO:0008006" key="3">
    <source>
        <dbReference type="Google" id="ProtNLM"/>
    </source>
</evidence>
<organism evidence="1 2">
    <name type="scientific">Gossypium davidsonii</name>
    <name type="common">Davidson's cotton</name>
    <name type="synonym">Gossypium klotzschianum subsp. davidsonii</name>
    <dbReference type="NCBI Taxonomy" id="34287"/>
    <lineage>
        <taxon>Eukaryota</taxon>
        <taxon>Viridiplantae</taxon>
        <taxon>Streptophyta</taxon>
        <taxon>Embryophyta</taxon>
        <taxon>Tracheophyta</taxon>
        <taxon>Spermatophyta</taxon>
        <taxon>Magnoliopsida</taxon>
        <taxon>eudicotyledons</taxon>
        <taxon>Gunneridae</taxon>
        <taxon>Pentapetalae</taxon>
        <taxon>rosids</taxon>
        <taxon>malvids</taxon>
        <taxon>Malvales</taxon>
        <taxon>Malvaceae</taxon>
        <taxon>Malvoideae</taxon>
        <taxon>Gossypium</taxon>
    </lineage>
</organism>